<proteinExistence type="predicted"/>
<sequence>MSFQATRDKIQLNFREFSVQQMSSVRCVSTRGLPSIVWFSTAKV</sequence>
<accession>A0A3P5Z294</accession>
<protein>
    <submittedName>
        <fullName evidence="1">Uncharacterized protein</fullName>
    </submittedName>
</protein>
<gene>
    <name evidence="1" type="ORF">BRAA05T19728Z</name>
</gene>
<evidence type="ECO:0000313" key="1">
    <source>
        <dbReference type="EMBL" id="VDC70014.1"/>
    </source>
</evidence>
<organism evidence="1">
    <name type="scientific">Brassica campestris</name>
    <name type="common">Field mustard</name>
    <dbReference type="NCBI Taxonomy" id="3711"/>
    <lineage>
        <taxon>Eukaryota</taxon>
        <taxon>Viridiplantae</taxon>
        <taxon>Streptophyta</taxon>
        <taxon>Embryophyta</taxon>
        <taxon>Tracheophyta</taxon>
        <taxon>Spermatophyta</taxon>
        <taxon>Magnoliopsida</taxon>
        <taxon>eudicotyledons</taxon>
        <taxon>Gunneridae</taxon>
        <taxon>Pentapetalae</taxon>
        <taxon>rosids</taxon>
        <taxon>malvids</taxon>
        <taxon>Brassicales</taxon>
        <taxon>Brassicaceae</taxon>
        <taxon>Brassiceae</taxon>
        <taxon>Brassica</taxon>
    </lineage>
</organism>
<dbReference type="EMBL" id="LR031570">
    <property type="protein sequence ID" value="VDC70014.1"/>
    <property type="molecule type" value="Genomic_DNA"/>
</dbReference>
<name>A0A3P5Z294_BRACM</name>
<reference evidence="1" key="1">
    <citation type="submission" date="2018-11" db="EMBL/GenBank/DDBJ databases">
        <authorList>
            <consortium name="Genoscope - CEA"/>
            <person name="William W."/>
        </authorList>
    </citation>
    <scope>NUCLEOTIDE SEQUENCE</scope>
</reference>
<dbReference type="AlphaFoldDB" id="A0A3P5Z294"/>